<dbReference type="SUPFAM" id="SSF50494">
    <property type="entry name" value="Trypsin-like serine proteases"/>
    <property type="match status" value="1"/>
</dbReference>
<evidence type="ECO:0000313" key="8">
    <source>
        <dbReference type="EMBL" id="CAH2210521.1"/>
    </source>
</evidence>
<dbReference type="PANTHER" id="PTHR24276">
    <property type="entry name" value="POLYSERASE-RELATED"/>
    <property type="match status" value="1"/>
</dbReference>
<organism evidence="8 9">
    <name type="scientific">Pararge aegeria aegeria</name>
    <dbReference type="NCBI Taxonomy" id="348720"/>
    <lineage>
        <taxon>Eukaryota</taxon>
        <taxon>Metazoa</taxon>
        <taxon>Ecdysozoa</taxon>
        <taxon>Arthropoda</taxon>
        <taxon>Hexapoda</taxon>
        <taxon>Insecta</taxon>
        <taxon>Pterygota</taxon>
        <taxon>Neoptera</taxon>
        <taxon>Endopterygota</taxon>
        <taxon>Lepidoptera</taxon>
        <taxon>Glossata</taxon>
        <taxon>Ditrysia</taxon>
        <taxon>Papilionoidea</taxon>
        <taxon>Nymphalidae</taxon>
        <taxon>Satyrinae</taxon>
        <taxon>Satyrini</taxon>
        <taxon>Parargina</taxon>
        <taxon>Pararge</taxon>
    </lineage>
</organism>
<dbReference type="PANTHER" id="PTHR24276:SF91">
    <property type="entry name" value="AT26814P-RELATED"/>
    <property type="match status" value="1"/>
</dbReference>
<keyword evidence="2" id="KW-0645">Protease</keyword>
<evidence type="ECO:0000313" key="9">
    <source>
        <dbReference type="Proteomes" id="UP000838756"/>
    </source>
</evidence>
<dbReference type="AlphaFoldDB" id="A0A8S4QGG9"/>
<keyword evidence="9" id="KW-1185">Reference proteome</keyword>
<evidence type="ECO:0000256" key="3">
    <source>
        <dbReference type="ARBA" id="ARBA00022801"/>
    </source>
</evidence>
<evidence type="ECO:0000259" key="7">
    <source>
        <dbReference type="PROSITE" id="PS50240"/>
    </source>
</evidence>
<evidence type="ECO:0000256" key="2">
    <source>
        <dbReference type="ARBA" id="ARBA00022670"/>
    </source>
</evidence>
<accession>A0A8S4QGG9</accession>
<feature type="domain" description="Peptidase S1" evidence="7">
    <location>
        <begin position="28"/>
        <end position="259"/>
    </location>
</feature>
<evidence type="ECO:0000256" key="5">
    <source>
        <dbReference type="ARBA" id="ARBA00023157"/>
    </source>
</evidence>
<sequence>MLLTHDPLSEKVFINENAPVEDKVEGRIVGGEKVPEDEENFSYQVQIVTKYHEFCSGCIIDEYHILTAAFCVYNVKVQDMQVRADSLTRGAGMLVPIASIAIPDEYDPLELDMDVAVLRTVRPFKFRIDFFPIPILDAESDLPDSVVVSGWGKKYWDDFEISDQLMFVNVPLVNNMFCQSHYILNEVITKNMFCTGTHRTGVQGTCQGDRGGPATDRYYYKKLVGINISYKGCGRNNIPSVFTSVLAKDIRKFINDNIKYKGNSFGDHQFGGYDSSAGNHSGDYYDGGKHDVCSCNQNGGDNDSDNYDGGNPNGNYGCKQDSGNHNSDNNFGCRQKGGTDGGDHDSGNHNGDNYDGVNTYGSDNDGSFDDIGNHDGDNYDGDNHNGGDPDRYNDHKYH</sequence>
<gene>
    <name evidence="8" type="primary">jg10822</name>
    <name evidence="8" type="ORF">PAEG_LOCUS2426</name>
</gene>
<keyword evidence="5" id="KW-1015">Disulfide bond</keyword>
<dbReference type="Gene3D" id="2.40.10.10">
    <property type="entry name" value="Trypsin-like serine proteases"/>
    <property type="match status" value="1"/>
</dbReference>
<dbReference type="Pfam" id="PF00089">
    <property type="entry name" value="Trypsin"/>
    <property type="match status" value="1"/>
</dbReference>
<dbReference type="InterPro" id="IPR050430">
    <property type="entry name" value="Peptidase_S1"/>
</dbReference>
<feature type="region of interest" description="Disordered" evidence="6">
    <location>
        <begin position="329"/>
        <end position="398"/>
    </location>
</feature>
<dbReference type="SMART" id="SM00020">
    <property type="entry name" value="Tryp_SPc"/>
    <property type="match status" value="1"/>
</dbReference>
<evidence type="ECO:0000256" key="6">
    <source>
        <dbReference type="SAM" id="MobiDB-lite"/>
    </source>
</evidence>
<dbReference type="OrthoDB" id="6931951at2759"/>
<dbReference type="EMBL" id="CAKXAJ010007664">
    <property type="protein sequence ID" value="CAH2210521.1"/>
    <property type="molecule type" value="Genomic_DNA"/>
</dbReference>
<dbReference type="Proteomes" id="UP000838756">
    <property type="component" value="Unassembled WGS sequence"/>
</dbReference>
<evidence type="ECO:0000256" key="1">
    <source>
        <dbReference type="ARBA" id="ARBA00007664"/>
    </source>
</evidence>
<feature type="compositionally biased region" description="Basic and acidic residues" evidence="6">
    <location>
        <begin position="371"/>
        <end position="398"/>
    </location>
</feature>
<dbReference type="PROSITE" id="PS50240">
    <property type="entry name" value="TRYPSIN_DOM"/>
    <property type="match status" value="1"/>
</dbReference>
<keyword evidence="3" id="KW-0378">Hydrolase</keyword>
<comment type="caution">
    <text evidence="8">The sequence shown here is derived from an EMBL/GenBank/DDBJ whole genome shotgun (WGS) entry which is preliminary data.</text>
</comment>
<reference evidence="8" key="1">
    <citation type="submission" date="2022-03" db="EMBL/GenBank/DDBJ databases">
        <authorList>
            <person name="Lindestad O."/>
        </authorList>
    </citation>
    <scope>NUCLEOTIDE SEQUENCE</scope>
</reference>
<dbReference type="GO" id="GO:0004252">
    <property type="term" value="F:serine-type endopeptidase activity"/>
    <property type="evidence" value="ECO:0007669"/>
    <property type="project" value="InterPro"/>
</dbReference>
<name>A0A8S4QGG9_9NEOP</name>
<evidence type="ECO:0000256" key="4">
    <source>
        <dbReference type="ARBA" id="ARBA00022825"/>
    </source>
</evidence>
<dbReference type="GO" id="GO:0006508">
    <property type="term" value="P:proteolysis"/>
    <property type="evidence" value="ECO:0007669"/>
    <property type="project" value="UniProtKB-KW"/>
</dbReference>
<comment type="similarity">
    <text evidence="1">Belongs to the peptidase S1 family.</text>
</comment>
<dbReference type="CDD" id="cd00190">
    <property type="entry name" value="Tryp_SPc"/>
    <property type="match status" value="1"/>
</dbReference>
<dbReference type="InterPro" id="IPR001254">
    <property type="entry name" value="Trypsin_dom"/>
</dbReference>
<protein>
    <submittedName>
        <fullName evidence="8">Jg10822 protein</fullName>
    </submittedName>
</protein>
<keyword evidence="4" id="KW-0720">Serine protease</keyword>
<dbReference type="PRINTS" id="PR00722">
    <property type="entry name" value="CHYMOTRYPSIN"/>
</dbReference>
<dbReference type="InterPro" id="IPR009003">
    <property type="entry name" value="Peptidase_S1_PA"/>
</dbReference>
<dbReference type="InterPro" id="IPR001314">
    <property type="entry name" value="Peptidase_S1A"/>
</dbReference>
<dbReference type="InterPro" id="IPR043504">
    <property type="entry name" value="Peptidase_S1_PA_chymotrypsin"/>
</dbReference>
<proteinExistence type="inferred from homology"/>